<dbReference type="GO" id="GO:0016020">
    <property type="term" value="C:membrane"/>
    <property type="evidence" value="ECO:0007669"/>
    <property type="project" value="InterPro"/>
</dbReference>
<evidence type="ECO:0000313" key="6">
    <source>
        <dbReference type="Proteomes" id="UP001178322"/>
    </source>
</evidence>
<feature type="transmembrane region" description="Helical" evidence="3">
    <location>
        <begin position="200"/>
        <end position="219"/>
    </location>
</feature>
<feature type="transmembrane region" description="Helical" evidence="3">
    <location>
        <begin position="42"/>
        <end position="59"/>
    </location>
</feature>
<feature type="transmembrane region" description="Helical" evidence="3">
    <location>
        <begin position="159"/>
        <end position="180"/>
    </location>
</feature>
<dbReference type="AlphaFoldDB" id="A0AAX3X2U2"/>
<evidence type="ECO:0000256" key="3">
    <source>
        <dbReference type="SAM" id="Phobius"/>
    </source>
</evidence>
<dbReference type="Proteomes" id="UP001178322">
    <property type="component" value="Chromosome"/>
</dbReference>
<dbReference type="RefSeq" id="WP_283872119.1">
    <property type="nucleotide sequence ID" value="NZ_CP126101.1"/>
</dbReference>
<dbReference type="SUPFAM" id="SSF103481">
    <property type="entry name" value="Multidrug resistance efflux transporter EmrE"/>
    <property type="match status" value="1"/>
</dbReference>
<evidence type="ECO:0000313" key="5">
    <source>
        <dbReference type="EMBL" id="WHY53682.1"/>
    </source>
</evidence>
<feature type="transmembrane region" description="Helical" evidence="3">
    <location>
        <begin position="251"/>
        <end position="270"/>
    </location>
</feature>
<comment type="similarity">
    <text evidence="2">Belongs to the EamA transporter family.</text>
</comment>
<keyword evidence="3" id="KW-0812">Transmembrane</keyword>
<gene>
    <name evidence="5" type="ORF">QNH24_10740</name>
</gene>
<keyword evidence="3" id="KW-1133">Transmembrane helix</keyword>
<name>A0AAX3X2U2_9BACI</name>
<comment type="subcellular location">
    <subcellularLocation>
        <location evidence="1">Endomembrane system</location>
        <topology evidence="1">Multi-pass membrane protein</topology>
    </subcellularLocation>
</comment>
<feature type="transmembrane region" description="Helical" evidence="3">
    <location>
        <begin position="276"/>
        <end position="297"/>
    </location>
</feature>
<protein>
    <submittedName>
        <fullName evidence="5">DMT family transporter</fullName>
    </submittedName>
</protein>
<feature type="transmembrane region" description="Helical" evidence="3">
    <location>
        <begin position="225"/>
        <end position="244"/>
    </location>
</feature>
<dbReference type="EMBL" id="CP126101">
    <property type="protein sequence ID" value="WHY53682.1"/>
    <property type="molecule type" value="Genomic_DNA"/>
</dbReference>
<accession>A0AAX3X2U2</accession>
<reference evidence="5" key="1">
    <citation type="submission" date="2023-05" db="EMBL/GenBank/DDBJ databases">
        <title>Comparative genomics of Bacillaceae isolates and their secondary metabolite potential.</title>
        <authorList>
            <person name="Song L."/>
            <person name="Nielsen L.J."/>
            <person name="Mohite O."/>
            <person name="Xu X."/>
            <person name="Weber T."/>
            <person name="Kovacs A.T."/>
        </authorList>
    </citation>
    <scope>NUCLEOTIDE SEQUENCE</scope>
    <source>
        <strain evidence="5">LY1</strain>
    </source>
</reference>
<evidence type="ECO:0000256" key="2">
    <source>
        <dbReference type="ARBA" id="ARBA00007362"/>
    </source>
</evidence>
<feature type="domain" description="EamA" evidence="4">
    <location>
        <begin position="13"/>
        <end position="143"/>
    </location>
</feature>
<evidence type="ECO:0000256" key="1">
    <source>
        <dbReference type="ARBA" id="ARBA00004127"/>
    </source>
</evidence>
<dbReference type="Pfam" id="PF00892">
    <property type="entry name" value="EamA"/>
    <property type="match status" value="1"/>
</dbReference>
<feature type="transmembrane region" description="Helical" evidence="3">
    <location>
        <begin position="99"/>
        <end position="120"/>
    </location>
</feature>
<sequence>MVEIIKKHTTTVGLTALVLSALLTSMSQVFYAKQVQEVPTFLFTGISFFITAIYFSFFARKRKQLNVWKGNIKNVVKLNAATVITFMGFYFALKYVESAIVSALEMGIGPLFVLIIAVFAKESIPRVQWAIALGTFIACTILIVAVISGKSAVQMDLTLPVIVALIASVGCGIGAVLCTIYSKRLSEAGWTTSMILANRYYGIILLSFSATFDIFFNYFSGNISWILAVTVIGVMLPMYLLQIGIQYCSSLIVMMSLCFVPIFTFFFQLFDPRLSWSPISFIGISLLFILGVCSLYLEKKSVSE</sequence>
<dbReference type="InterPro" id="IPR000620">
    <property type="entry name" value="EamA_dom"/>
</dbReference>
<dbReference type="InterPro" id="IPR037185">
    <property type="entry name" value="EmrE-like"/>
</dbReference>
<keyword evidence="3" id="KW-0472">Membrane</keyword>
<feature type="transmembrane region" description="Helical" evidence="3">
    <location>
        <begin position="75"/>
        <end position="93"/>
    </location>
</feature>
<evidence type="ECO:0000259" key="4">
    <source>
        <dbReference type="Pfam" id="PF00892"/>
    </source>
</evidence>
<organism evidence="5 6">
    <name type="scientific">Lysinibacillus pakistanensis</name>
    <dbReference type="NCBI Taxonomy" id="759811"/>
    <lineage>
        <taxon>Bacteria</taxon>
        <taxon>Bacillati</taxon>
        <taxon>Bacillota</taxon>
        <taxon>Bacilli</taxon>
        <taxon>Bacillales</taxon>
        <taxon>Bacillaceae</taxon>
        <taxon>Lysinibacillus</taxon>
    </lineage>
</organism>
<proteinExistence type="inferred from homology"/>
<feature type="transmembrane region" description="Helical" evidence="3">
    <location>
        <begin position="127"/>
        <end position="147"/>
    </location>
</feature>